<dbReference type="EMBL" id="DVNB01000002">
    <property type="protein sequence ID" value="HIU56211.1"/>
    <property type="molecule type" value="Genomic_DNA"/>
</dbReference>
<organism evidence="1 2">
    <name type="scientific">Candidatus Ornithomonoglobus merdipullorum</name>
    <dbReference type="NCBI Taxonomy" id="2840895"/>
    <lineage>
        <taxon>Bacteria</taxon>
        <taxon>Bacillati</taxon>
        <taxon>Bacillota</taxon>
        <taxon>Clostridia</taxon>
        <taxon>Candidatus Ornithomonoglobus</taxon>
    </lineage>
</organism>
<sequence>MAKSMIKSDCVFVTPSGRGCSALDKMYCKSEDCAFYKTKETASMTCGNCDNHVNGICIVQRKKTADGKQCNVDDFVSNQEE</sequence>
<accession>A0A9D1SDJ9</accession>
<protein>
    <submittedName>
        <fullName evidence="1">Uncharacterized protein</fullName>
    </submittedName>
</protein>
<proteinExistence type="predicted"/>
<dbReference type="AlphaFoldDB" id="A0A9D1SDJ9"/>
<reference evidence="1" key="2">
    <citation type="journal article" date="2021" name="PeerJ">
        <title>Extensive microbial diversity within the chicken gut microbiome revealed by metagenomics and culture.</title>
        <authorList>
            <person name="Gilroy R."/>
            <person name="Ravi A."/>
            <person name="Getino M."/>
            <person name="Pursley I."/>
            <person name="Horton D.L."/>
            <person name="Alikhan N.F."/>
            <person name="Baker D."/>
            <person name="Gharbi K."/>
            <person name="Hall N."/>
            <person name="Watson M."/>
            <person name="Adriaenssens E.M."/>
            <person name="Foster-Nyarko E."/>
            <person name="Jarju S."/>
            <person name="Secka A."/>
            <person name="Antonio M."/>
            <person name="Oren A."/>
            <person name="Chaudhuri R.R."/>
            <person name="La Ragione R."/>
            <person name="Hildebrand F."/>
            <person name="Pallen M.J."/>
        </authorList>
    </citation>
    <scope>NUCLEOTIDE SEQUENCE</scope>
    <source>
        <strain evidence="1">USAMLcec3-3695</strain>
    </source>
</reference>
<reference evidence="1" key="1">
    <citation type="submission" date="2020-10" db="EMBL/GenBank/DDBJ databases">
        <authorList>
            <person name="Gilroy R."/>
        </authorList>
    </citation>
    <scope>NUCLEOTIDE SEQUENCE</scope>
    <source>
        <strain evidence="1">USAMLcec3-3695</strain>
    </source>
</reference>
<dbReference type="Proteomes" id="UP000824109">
    <property type="component" value="Unassembled WGS sequence"/>
</dbReference>
<name>A0A9D1SDJ9_9FIRM</name>
<evidence type="ECO:0000313" key="2">
    <source>
        <dbReference type="Proteomes" id="UP000824109"/>
    </source>
</evidence>
<comment type="caution">
    <text evidence="1">The sequence shown here is derived from an EMBL/GenBank/DDBJ whole genome shotgun (WGS) entry which is preliminary data.</text>
</comment>
<evidence type="ECO:0000313" key="1">
    <source>
        <dbReference type="EMBL" id="HIU56211.1"/>
    </source>
</evidence>
<gene>
    <name evidence="1" type="ORF">IAA61_00190</name>
</gene>